<feature type="transmembrane region" description="Helical" evidence="8">
    <location>
        <begin position="198"/>
        <end position="221"/>
    </location>
</feature>
<evidence type="ECO:0000256" key="2">
    <source>
        <dbReference type="ARBA" id="ARBA00022475"/>
    </source>
</evidence>
<name>A0A0G1CFX9_9BACT</name>
<feature type="transmembrane region" description="Helical" evidence="8">
    <location>
        <begin position="455"/>
        <end position="477"/>
    </location>
</feature>
<dbReference type="EMBL" id="LCFB01000019">
    <property type="protein sequence ID" value="KKS84437.1"/>
    <property type="molecule type" value="Genomic_DNA"/>
</dbReference>
<reference evidence="10 11" key="1">
    <citation type="journal article" date="2015" name="Nature">
        <title>rRNA introns, odd ribosomes, and small enigmatic genomes across a large radiation of phyla.</title>
        <authorList>
            <person name="Brown C.T."/>
            <person name="Hug L.A."/>
            <person name="Thomas B.C."/>
            <person name="Sharon I."/>
            <person name="Castelle C.J."/>
            <person name="Singh A."/>
            <person name="Wilkins M.J."/>
            <person name="Williams K.H."/>
            <person name="Banfield J.F."/>
        </authorList>
    </citation>
    <scope>NUCLEOTIDE SEQUENCE [LARGE SCALE GENOMIC DNA]</scope>
</reference>
<protein>
    <recommendedName>
        <fullName evidence="8">Probable lipid II flippase MurJ</fullName>
    </recommendedName>
</protein>
<evidence type="ECO:0000256" key="8">
    <source>
        <dbReference type="HAMAP-Rule" id="MF_02078"/>
    </source>
</evidence>
<feature type="transmembrane region" description="Helical" evidence="8">
    <location>
        <begin position="360"/>
        <end position="383"/>
    </location>
</feature>
<dbReference type="GO" id="GO:0015648">
    <property type="term" value="F:lipid-linked peptidoglycan transporter activity"/>
    <property type="evidence" value="ECO:0007669"/>
    <property type="project" value="UniProtKB-UniRule"/>
</dbReference>
<evidence type="ECO:0000256" key="5">
    <source>
        <dbReference type="ARBA" id="ARBA00022984"/>
    </source>
</evidence>
<comment type="pathway">
    <text evidence="8">Cell wall biogenesis; peptidoglycan biosynthesis.</text>
</comment>
<evidence type="ECO:0000256" key="9">
    <source>
        <dbReference type="PIRNR" id="PIRNR002869"/>
    </source>
</evidence>
<dbReference type="GO" id="GO:0034204">
    <property type="term" value="P:lipid translocation"/>
    <property type="evidence" value="ECO:0007669"/>
    <property type="project" value="TreeGrafter"/>
</dbReference>
<dbReference type="InterPro" id="IPR004268">
    <property type="entry name" value="MurJ"/>
</dbReference>
<keyword evidence="5 8" id="KW-0573">Peptidoglycan synthesis</keyword>
<feature type="transmembrane region" description="Helical" evidence="8">
    <location>
        <begin position="318"/>
        <end position="340"/>
    </location>
</feature>
<organism evidence="10 11">
    <name type="scientific">Candidatus Gottesmanbacteria bacterium GW2011_GWA1_43_11</name>
    <dbReference type="NCBI Taxonomy" id="1618436"/>
    <lineage>
        <taxon>Bacteria</taxon>
        <taxon>Candidatus Gottesmaniibacteriota</taxon>
    </lineage>
</organism>
<gene>
    <name evidence="8" type="primary">murJ</name>
    <name evidence="10" type="ORF">UV59_C0019G0012</name>
</gene>
<keyword evidence="7 8" id="KW-0472">Membrane</keyword>
<dbReference type="UniPathway" id="UPA00219"/>
<feature type="transmembrane region" description="Helical" evidence="8">
    <location>
        <begin position="65"/>
        <end position="88"/>
    </location>
</feature>
<evidence type="ECO:0000256" key="1">
    <source>
        <dbReference type="ARBA" id="ARBA00004651"/>
    </source>
</evidence>
<feature type="transmembrane region" description="Helical" evidence="8">
    <location>
        <begin position="422"/>
        <end position="443"/>
    </location>
</feature>
<dbReference type="GO" id="GO:0005886">
    <property type="term" value="C:plasma membrane"/>
    <property type="evidence" value="ECO:0007669"/>
    <property type="project" value="UniProtKB-SubCell"/>
</dbReference>
<dbReference type="STRING" id="1618436.UV59_C0019G0012"/>
<comment type="caution">
    <text evidence="10">The sequence shown here is derived from an EMBL/GenBank/DDBJ whole genome shotgun (WGS) entry which is preliminary data.</text>
</comment>
<evidence type="ECO:0000313" key="11">
    <source>
        <dbReference type="Proteomes" id="UP000034543"/>
    </source>
</evidence>
<keyword evidence="6 8" id="KW-1133">Transmembrane helix</keyword>
<dbReference type="Proteomes" id="UP000034543">
    <property type="component" value="Unassembled WGS sequence"/>
</dbReference>
<dbReference type="Pfam" id="PF03023">
    <property type="entry name" value="MurJ"/>
    <property type="match status" value="1"/>
</dbReference>
<keyword evidence="3 8" id="KW-0812">Transmembrane</keyword>
<sequence length="553" mass="61449">MRAIIERILAFSFRKQQTILSAAGVIMIAVFLSRVLGLLRDRLLAGIFTVDELGVYFAAFRMPNFIFELLVLGALSTAFIPVFTNFLVKDDEKKAHRMAASIINLSLIVTLILLLPLVIFTRQISYLLVPGFNETERELMISFTRIMLVGQLVPLMVGNFVTGMLQSYQRFILPSLAPIAYNIGIIIGVLLFAQSLGLYAAVWGVVIGAILYLLIQLPLIIHLGYRHEWKLELDNRGVREVMHLMMPRTFGLAISQIDTTVDLILASYLGSRSITIFYFAQHLQQLPIGLFGATFAQAALPTLSLEGAKKDLESFKKFLLASMHQILFLVLPASVILIVLRIPVVRLVFGAARFDWPATVYTGMTLSFFAISIFAQSLVQLFARGFYALYDTRTPVIVGVLSVIINTSASIVLVSVLHLPVWALAISTSAASIVNAALLLILLYRKVNGFDLHLLLVPPLKMVVASLITGIFLYVPIKLLDRLVFDTTQVVNLLLLTGIAAFSGLSVYVFLAWFFDIEEVGTFFKLLQKVKRAPRVFFNATEELVSSDHPSIS</sequence>
<comment type="function">
    <text evidence="8 9">Involved in peptidoglycan biosynthesis. Transports lipid-linked peptidoglycan precursors from the inner to the outer leaflet of the cytoplasmic membrane.</text>
</comment>
<feature type="transmembrane region" description="Helical" evidence="8">
    <location>
        <begin position="395"/>
        <end position="416"/>
    </location>
</feature>
<comment type="similarity">
    <text evidence="8 9">Belongs to the MurJ/MviN family.</text>
</comment>
<feature type="transmembrane region" description="Helical" evidence="8">
    <location>
        <begin position="20"/>
        <end position="39"/>
    </location>
</feature>
<evidence type="ECO:0000313" key="10">
    <source>
        <dbReference type="EMBL" id="KKS84437.1"/>
    </source>
</evidence>
<dbReference type="GO" id="GO:0008360">
    <property type="term" value="P:regulation of cell shape"/>
    <property type="evidence" value="ECO:0007669"/>
    <property type="project" value="UniProtKB-UniRule"/>
</dbReference>
<feature type="transmembrane region" description="Helical" evidence="8">
    <location>
        <begin position="139"/>
        <end position="159"/>
    </location>
</feature>
<feature type="transmembrane region" description="Helical" evidence="8">
    <location>
        <begin position="100"/>
        <end position="119"/>
    </location>
</feature>
<dbReference type="InterPro" id="IPR051050">
    <property type="entry name" value="Lipid_II_flippase_MurJ/MviN"/>
</dbReference>
<comment type="subcellular location">
    <subcellularLocation>
        <location evidence="1 8">Cell membrane</location>
        <topology evidence="1 8">Multi-pass membrane protein</topology>
    </subcellularLocation>
</comment>
<keyword evidence="4 8" id="KW-0133">Cell shape</keyword>
<dbReference type="PRINTS" id="PR01806">
    <property type="entry name" value="VIRFACTRMVIN"/>
</dbReference>
<evidence type="ECO:0000256" key="7">
    <source>
        <dbReference type="ARBA" id="ARBA00023136"/>
    </source>
</evidence>
<dbReference type="HAMAP" id="MF_02078">
    <property type="entry name" value="MurJ_MviN"/>
    <property type="match status" value="1"/>
</dbReference>
<dbReference type="AlphaFoldDB" id="A0A0G1CFX9"/>
<accession>A0A0G1CFX9</accession>
<keyword evidence="8 9" id="KW-0813">Transport</keyword>
<feature type="transmembrane region" description="Helical" evidence="8">
    <location>
        <begin position="171"/>
        <end position="192"/>
    </location>
</feature>
<dbReference type="NCBIfam" id="TIGR01695">
    <property type="entry name" value="murJ_mviN"/>
    <property type="match status" value="1"/>
</dbReference>
<evidence type="ECO:0000256" key="4">
    <source>
        <dbReference type="ARBA" id="ARBA00022960"/>
    </source>
</evidence>
<dbReference type="PIRSF" id="PIRSF002869">
    <property type="entry name" value="MviN"/>
    <property type="match status" value="1"/>
</dbReference>
<keyword evidence="8 9" id="KW-0961">Cell wall biogenesis/degradation</keyword>
<dbReference type="PANTHER" id="PTHR47019">
    <property type="entry name" value="LIPID II FLIPPASE MURJ"/>
    <property type="match status" value="1"/>
</dbReference>
<proteinExistence type="inferred from homology"/>
<evidence type="ECO:0000256" key="6">
    <source>
        <dbReference type="ARBA" id="ARBA00022989"/>
    </source>
</evidence>
<keyword evidence="2 8" id="KW-1003">Cell membrane</keyword>
<feature type="transmembrane region" description="Helical" evidence="8">
    <location>
        <begin position="489"/>
        <end position="515"/>
    </location>
</feature>
<evidence type="ECO:0000256" key="3">
    <source>
        <dbReference type="ARBA" id="ARBA00022692"/>
    </source>
</evidence>
<dbReference type="GO" id="GO:0071555">
    <property type="term" value="P:cell wall organization"/>
    <property type="evidence" value="ECO:0007669"/>
    <property type="project" value="UniProtKB-UniRule"/>
</dbReference>
<dbReference type="PANTHER" id="PTHR47019:SF1">
    <property type="entry name" value="LIPID II FLIPPASE MURJ"/>
    <property type="match status" value="1"/>
</dbReference>
<dbReference type="GO" id="GO:0009252">
    <property type="term" value="P:peptidoglycan biosynthetic process"/>
    <property type="evidence" value="ECO:0007669"/>
    <property type="project" value="UniProtKB-UniRule"/>
</dbReference>
<dbReference type="CDD" id="cd13123">
    <property type="entry name" value="MATE_MurJ_like"/>
    <property type="match status" value="1"/>
</dbReference>